<sequence>MSTSGQPIALIDARLVVQGIEKRTMKITASNDPHRLSRRHWAAGRTDEHSTEYKGPYQVDTHPDIYDTGDSLLSTVQQMTFSSRTNQIQNKNPIGNASNRQSTCMDISSRGWANCFRRYLRNVTSPQSIHLHRVRRTKQDCGDTLRNVCLNFIARRNDVIQSTILRIVLCITGSKYGVPDGKTPANKSPPTEHSRQKIVGQCRSVFGLNNLQSYSIYRSVLRPSQSPVPVGMPQANRLAGSPAHFRLGQRRVEFWTAHQIFTFGLWMEALCFDHPFVRYRRLRVILSRNQLEGCREAEFQNL</sequence>
<reference evidence="2" key="3">
    <citation type="journal article" date="2010" name="Genome Res.">
        <title>Population genomic sequencing of Coccidioides fungi reveals recent hybridization and transposon control.</title>
        <authorList>
            <person name="Neafsey D.E."/>
            <person name="Barker B.M."/>
            <person name="Sharpton T.J."/>
            <person name="Stajich J.E."/>
            <person name="Park D.J."/>
            <person name="Whiston E."/>
            <person name="Hung C.-Y."/>
            <person name="McMahan C."/>
            <person name="White J."/>
            <person name="Sykes S."/>
            <person name="Heiman D."/>
            <person name="Young S."/>
            <person name="Zeng Q."/>
            <person name="Abouelleil A."/>
            <person name="Aftuck L."/>
            <person name="Bessette D."/>
            <person name="Brown A."/>
            <person name="FitzGerald M."/>
            <person name="Lui A."/>
            <person name="Macdonald J.P."/>
            <person name="Priest M."/>
            <person name="Orbach M.J."/>
            <person name="Galgiani J.N."/>
            <person name="Kirkland T.N."/>
            <person name="Cole G.T."/>
            <person name="Birren B.W."/>
            <person name="Henn M.R."/>
            <person name="Taylor J.W."/>
            <person name="Rounsley S.D."/>
        </authorList>
    </citation>
    <scope>NUCLEOTIDE SEQUENCE [LARGE SCALE GENOMIC DNA]</scope>
    <source>
        <strain evidence="2">RMSCC 3488</strain>
    </source>
</reference>
<protein>
    <submittedName>
        <fullName evidence="1">Uncharacterized protein</fullName>
    </submittedName>
</protein>
<proteinExistence type="predicted"/>
<dbReference type="VEuPathDB" id="FungiDB:CPAG_07197"/>
<reference evidence="1 2" key="1">
    <citation type="submission" date="2007-06" db="EMBL/GenBank/DDBJ databases">
        <title>The Genome Sequence of Coccidioides posadasii RMSCC_3488.</title>
        <authorList>
            <consortium name="Coccidioides Genome Resources Consortium"/>
            <consortium name="The Broad Institute Genome Sequencing Platform"/>
            <person name="Henn M.R."/>
            <person name="Sykes S."/>
            <person name="Young S."/>
            <person name="Jaffe D."/>
            <person name="Berlin A."/>
            <person name="Alvarez P."/>
            <person name="Butler J."/>
            <person name="Gnerre S."/>
            <person name="Grabherr M."/>
            <person name="Mauceli E."/>
            <person name="Brockman W."/>
            <person name="Kodira C."/>
            <person name="Alvarado L."/>
            <person name="Zeng Q."/>
            <person name="Crawford M."/>
            <person name="Antoine C."/>
            <person name="Devon K."/>
            <person name="Galgiani J."/>
            <person name="Orsborn K."/>
            <person name="Lewis M.L."/>
            <person name="Nusbaum C."/>
            <person name="Galagan J."/>
            <person name="Birren B."/>
        </authorList>
    </citation>
    <scope>NUCLEOTIDE SEQUENCE [LARGE SCALE GENOMIC DNA]</scope>
    <source>
        <strain evidence="1 2">RMSCC 3488</strain>
    </source>
</reference>
<evidence type="ECO:0000313" key="1">
    <source>
        <dbReference type="EMBL" id="KMM70888.1"/>
    </source>
</evidence>
<gene>
    <name evidence="1" type="ORF">CPAG_07197</name>
</gene>
<dbReference type="Proteomes" id="UP000054567">
    <property type="component" value="Unassembled WGS sequence"/>
</dbReference>
<reference evidence="2" key="2">
    <citation type="journal article" date="2009" name="Genome Res.">
        <title>Comparative genomic analyses of the human fungal pathogens Coccidioides and their relatives.</title>
        <authorList>
            <person name="Sharpton T.J."/>
            <person name="Stajich J.E."/>
            <person name="Rounsley S.D."/>
            <person name="Gardner M.J."/>
            <person name="Wortman J.R."/>
            <person name="Jordar V.S."/>
            <person name="Maiti R."/>
            <person name="Kodira C.D."/>
            <person name="Neafsey D.E."/>
            <person name="Zeng Q."/>
            <person name="Hung C.-Y."/>
            <person name="McMahan C."/>
            <person name="Muszewska A."/>
            <person name="Grynberg M."/>
            <person name="Mandel M.A."/>
            <person name="Kellner E.M."/>
            <person name="Barker B.M."/>
            <person name="Galgiani J.N."/>
            <person name="Orbach M.J."/>
            <person name="Kirkland T.N."/>
            <person name="Cole G.T."/>
            <person name="Henn M.R."/>
            <person name="Birren B.W."/>
            <person name="Taylor J.W."/>
        </authorList>
    </citation>
    <scope>NUCLEOTIDE SEQUENCE [LARGE SCALE GENOMIC DNA]</scope>
    <source>
        <strain evidence="2">RMSCC 3488</strain>
    </source>
</reference>
<name>A0A0J6FKN0_COCPO</name>
<dbReference type="AlphaFoldDB" id="A0A0J6FKN0"/>
<evidence type="ECO:0000313" key="2">
    <source>
        <dbReference type="Proteomes" id="UP000054567"/>
    </source>
</evidence>
<dbReference type="EMBL" id="DS268112">
    <property type="protein sequence ID" value="KMM70888.1"/>
    <property type="molecule type" value="Genomic_DNA"/>
</dbReference>
<organism evidence="1 2">
    <name type="scientific">Coccidioides posadasii RMSCC 3488</name>
    <dbReference type="NCBI Taxonomy" id="454284"/>
    <lineage>
        <taxon>Eukaryota</taxon>
        <taxon>Fungi</taxon>
        <taxon>Dikarya</taxon>
        <taxon>Ascomycota</taxon>
        <taxon>Pezizomycotina</taxon>
        <taxon>Eurotiomycetes</taxon>
        <taxon>Eurotiomycetidae</taxon>
        <taxon>Onygenales</taxon>
        <taxon>Onygenaceae</taxon>
        <taxon>Coccidioides</taxon>
    </lineage>
</organism>
<accession>A0A0J6FKN0</accession>